<evidence type="ECO:0000313" key="13">
    <source>
        <dbReference type="Proteomes" id="UP000534870"/>
    </source>
</evidence>
<keyword evidence="3" id="KW-1003">Cell membrane</keyword>
<name>A0A7Y7IZ70_9PROT</name>
<keyword evidence="2" id="KW-0813">Transport</keyword>
<dbReference type="Gene3D" id="6.10.140.1330">
    <property type="match status" value="1"/>
</dbReference>
<feature type="transmembrane region" description="Helical" evidence="10">
    <location>
        <begin position="304"/>
        <end position="325"/>
    </location>
</feature>
<sequence length="331" mass="34909">MSNVSEYEFLVFLVLAIFVLELLARRARLPPAGAFILGGIALALVPGVPALTIDPDLILLVFMPPLLMHGAYFTVWREFRANLTGILLLAFGAVAFTTLLVGLAAHWLVPALPWAVCFTLGAIVSPPDAVAAGAVLERLALPGRISALLQGESLLNDASGLVLFRLALTAALTGSFSAPAAFGALCLLSAGGVAVGFVVGHAGLLVLRRLRDSELTITATLLLAVASYIVGDRLHVSGVLSTVTAGLVLGWHQHEIISAATRVRAQAFWKVMVFLLESILFILIGLSLRGVLERVDTHPQALRALAAPVAGVVGALIVSRFLWIFGTDLLH</sequence>
<dbReference type="Pfam" id="PF00999">
    <property type="entry name" value="Na_H_Exchanger"/>
    <property type="match status" value="1"/>
</dbReference>
<evidence type="ECO:0000256" key="8">
    <source>
        <dbReference type="ARBA" id="ARBA00023136"/>
    </source>
</evidence>
<evidence type="ECO:0000256" key="3">
    <source>
        <dbReference type="ARBA" id="ARBA00022475"/>
    </source>
</evidence>
<keyword evidence="4 10" id="KW-0812">Transmembrane</keyword>
<dbReference type="GO" id="GO:0015386">
    <property type="term" value="F:potassium:proton antiporter activity"/>
    <property type="evidence" value="ECO:0007669"/>
    <property type="project" value="TreeGrafter"/>
</dbReference>
<keyword evidence="6" id="KW-0915">Sodium</keyword>
<dbReference type="PANTHER" id="PTHR10110">
    <property type="entry name" value="SODIUM/HYDROGEN EXCHANGER"/>
    <property type="match status" value="1"/>
</dbReference>
<comment type="subcellular location">
    <subcellularLocation>
        <location evidence="1">Cell membrane</location>
        <topology evidence="1">Multi-pass membrane protein</topology>
    </subcellularLocation>
</comment>
<evidence type="ECO:0000256" key="6">
    <source>
        <dbReference type="ARBA" id="ARBA00023053"/>
    </source>
</evidence>
<organism evidence="12 13">
    <name type="scientific">Nguyenibacter vanlangensis</name>
    <dbReference type="NCBI Taxonomy" id="1216886"/>
    <lineage>
        <taxon>Bacteria</taxon>
        <taxon>Pseudomonadati</taxon>
        <taxon>Pseudomonadota</taxon>
        <taxon>Alphaproteobacteria</taxon>
        <taxon>Acetobacterales</taxon>
        <taxon>Acetobacteraceae</taxon>
        <taxon>Nguyenibacter</taxon>
    </lineage>
</organism>
<feature type="non-terminal residue" evidence="12">
    <location>
        <position position="331"/>
    </location>
</feature>
<accession>A0A7Y7IZ70</accession>
<dbReference type="GO" id="GO:0005886">
    <property type="term" value="C:plasma membrane"/>
    <property type="evidence" value="ECO:0007669"/>
    <property type="project" value="UniProtKB-SubCell"/>
</dbReference>
<dbReference type="EMBL" id="JABXXP010000664">
    <property type="protein sequence ID" value="NVN12962.1"/>
    <property type="molecule type" value="Genomic_DNA"/>
</dbReference>
<feature type="transmembrane region" description="Helical" evidence="10">
    <location>
        <begin position="182"/>
        <end position="207"/>
    </location>
</feature>
<evidence type="ECO:0000256" key="7">
    <source>
        <dbReference type="ARBA" id="ARBA00023065"/>
    </source>
</evidence>
<reference evidence="12 13" key="1">
    <citation type="submission" date="2020-06" db="EMBL/GenBank/DDBJ databases">
        <title>Description of novel acetic acid bacteria.</title>
        <authorList>
            <person name="Sombolestani A."/>
        </authorList>
    </citation>
    <scope>NUCLEOTIDE SEQUENCE [LARGE SCALE GENOMIC DNA]</scope>
    <source>
        <strain evidence="12 13">LMG 31431</strain>
    </source>
</reference>
<dbReference type="GO" id="GO:0098719">
    <property type="term" value="P:sodium ion import across plasma membrane"/>
    <property type="evidence" value="ECO:0007669"/>
    <property type="project" value="TreeGrafter"/>
</dbReference>
<evidence type="ECO:0000256" key="5">
    <source>
        <dbReference type="ARBA" id="ARBA00022989"/>
    </source>
</evidence>
<evidence type="ECO:0000313" key="12">
    <source>
        <dbReference type="EMBL" id="NVN12962.1"/>
    </source>
</evidence>
<dbReference type="GO" id="GO:0051453">
    <property type="term" value="P:regulation of intracellular pH"/>
    <property type="evidence" value="ECO:0007669"/>
    <property type="project" value="TreeGrafter"/>
</dbReference>
<feature type="transmembrane region" description="Helical" evidence="10">
    <location>
        <begin position="271"/>
        <end position="292"/>
    </location>
</feature>
<evidence type="ECO:0000259" key="11">
    <source>
        <dbReference type="Pfam" id="PF00999"/>
    </source>
</evidence>
<proteinExistence type="predicted"/>
<gene>
    <name evidence="12" type="ORF">HUK84_17805</name>
</gene>
<feature type="transmembrane region" description="Helical" evidence="10">
    <location>
        <begin position="83"/>
        <end position="105"/>
    </location>
</feature>
<keyword evidence="5 10" id="KW-1133">Transmembrane helix</keyword>
<keyword evidence="9" id="KW-0739">Sodium transport</keyword>
<feature type="domain" description="Cation/H+ exchanger transmembrane" evidence="11">
    <location>
        <begin position="15"/>
        <end position="326"/>
    </location>
</feature>
<feature type="transmembrane region" description="Helical" evidence="10">
    <location>
        <begin position="57"/>
        <end position="76"/>
    </location>
</feature>
<dbReference type="GO" id="GO:0015385">
    <property type="term" value="F:sodium:proton antiporter activity"/>
    <property type="evidence" value="ECO:0007669"/>
    <property type="project" value="InterPro"/>
</dbReference>
<comment type="caution">
    <text evidence="12">The sequence shown here is derived from an EMBL/GenBank/DDBJ whole genome shotgun (WGS) entry which is preliminary data.</text>
</comment>
<keyword evidence="7" id="KW-0406">Ion transport</keyword>
<evidence type="ECO:0000256" key="10">
    <source>
        <dbReference type="SAM" id="Phobius"/>
    </source>
</evidence>
<dbReference type="Proteomes" id="UP000534870">
    <property type="component" value="Unassembled WGS sequence"/>
</dbReference>
<protein>
    <submittedName>
        <fullName evidence="12">Cation:proton antiporter</fullName>
    </submittedName>
</protein>
<dbReference type="AlphaFoldDB" id="A0A7Y7IZ70"/>
<feature type="transmembrane region" description="Helical" evidence="10">
    <location>
        <begin position="31"/>
        <end position="51"/>
    </location>
</feature>
<dbReference type="InterPro" id="IPR006153">
    <property type="entry name" value="Cation/H_exchanger_TM"/>
</dbReference>
<dbReference type="PANTHER" id="PTHR10110:SF86">
    <property type="entry name" value="SODIUM_HYDROGEN EXCHANGER 7"/>
    <property type="match status" value="1"/>
</dbReference>
<evidence type="ECO:0000256" key="9">
    <source>
        <dbReference type="ARBA" id="ARBA00023201"/>
    </source>
</evidence>
<feature type="transmembrane region" description="Helical" evidence="10">
    <location>
        <begin position="6"/>
        <end position="24"/>
    </location>
</feature>
<evidence type="ECO:0000256" key="2">
    <source>
        <dbReference type="ARBA" id="ARBA00022448"/>
    </source>
</evidence>
<evidence type="ECO:0000256" key="1">
    <source>
        <dbReference type="ARBA" id="ARBA00004651"/>
    </source>
</evidence>
<dbReference type="InterPro" id="IPR018422">
    <property type="entry name" value="Cation/H_exchanger_CPA1"/>
</dbReference>
<keyword evidence="8 10" id="KW-0472">Membrane</keyword>
<evidence type="ECO:0000256" key="4">
    <source>
        <dbReference type="ARBA" id="ARBA00022692"/>
    </source>
</evidence>